<comment type="caution">
    <text evidence="3">The sequence shown here is derived from an EMBL/GenBank/DDBJ whole genome shotgun (WGS) entry which is preliminary data.</text>
</comment>
<keyword evidence="4" id="KW-1185">Reference proteome</keyword>
<dbReference type="RefSeq" id="WP_386820442.1">
    <property type="nucleotide sequence ID" value="NZ_JBHUIT010000017.1"/>
</dbReference>
<dbReference type="PANTHER" id="PTHR43640:SF1">
    <property type="entry name" value="THIOREDOXIN-DEPENDENT PEROXIREDOXIN"/>
    <property type="match status" value="1"/>
</dbReference>
<dbReference type="EMBL" id="JBHUIT010000017">
    <property type="protein sequence ID" value="MFD2257156.1"/>
    <property type="molecule type" value="Genomic_DNA"/>
</dbReference>
<sequence>MKSLITATLVGAFAIATSFAAEIGKAAPAFTADNVKGEKVSLSDYKDKVVVLEWVNFDCPFVKKHYSSKNMQKLQADYTGKDVVWLTVNSSAEGKQGYLEASKLDEKVNEEGSKATEVLLDTDGTIGKAYGAKVTPHMMIIGKDGKLAYSGAIDSKPSTDAADIDSAEKLFANALDSVISGTEVVNAKNEPYGCGVKY</sequence>
<dbReference type="PROSITE" id="PS51352">
    <property type="entry name" value="THIOREDOXIN_2"/>
    <property type="match status" value="1"/>
</dbReference>
<evidence type="ECO:0000313" key="4">
    <source>
        <dbReference type="Proteomes" id="UP001597375"/>
    </source>
</evidence>
<name>A0ABW5D8Q9_9BACT</name>
<dbReference type="Pfam" id="PF00578">
    <property type="entry name" value="AhpC-TSA"/>
    <property type="match status" value="1"/>
</dbReference>
<evidence type="ECO:0000313" key="3">
    <source>
        <dbReference type="EMBL" id="MFD2257156.1"/>
    </source>
</evidence>
<dbReference type="InterPro" id="IPR013766">
    <property type="entry name" value="Thioredoxin_domain"/>
</dbReference>
<dbReference type="InterPro" id="IPR036249">
    <property type="entry name" value="Thioredoxin-like_sf"/>
</dbReference>
<dbReference type="InterPro" id="IPR000866">
    <property type="entry name" value="AhpC/TSA"/>
</dbReference>
<reference evidence="4" key="1">
    <citation type="journal article" date="2019" name="Int. J. Syst. Evol. Microbiol.">
        <title>The Global Catalogue of Microorganisms (GCM) 10K type strain sequencing project: providing services to taxonomists for standard genome sequencing and annotation.</title>
        <authorList>
            <consortium name="The Broad Institute Genomics Platform"/>
            <consortium name="The Broad Institute Genome Sequencing Center for Infectious Disease"/>
            <person name="Wu L."/>
            <person name="Ma J."/>
        </authorList>
    </citation>
    <scope>NUCLEOTIDE SEQUENCE [LARGE SCALE GENOMIC DNA]</scope>
    <source>
        <strain evidence="4">CGMCC 4.7106</strain>
    </source>
</reference>
<evidence type="ECO:0000256" key="1">
    <source>
        <dbReference type="SAM" id="SignalP"/>
    </source>
</evidence>
<gene>
    <name evidence="3" type="ORF">ACFSSA_10740</name>
</gene>
<dbReference type="Proteomes" id="UP001597375">
    <property type="component" value="Unassembled WGS sequence"/>
</dbReference>
<dbReference type="SUPFAM" id="SSF52833">
    <property type="entry name" value="Thioredoxin-like"/>
    <property type="match status" value="1"/>
</dbReference>
<dbReference type="PANTHER" id="PTHR43640">
    <property type="entry name" value="OS07G0260300 PROTEIN"/>
    <property type="match status" value="1"/>
</dbReference>
<dbReference type="Gene3D" id="3.40.30.10">
    <property type="entry name" value="Glutaredoxin"/>
    <property type="match status" value="1"/>
</dbReference>
<evidence type="ECO:0000259" key="2">
    <source>
        <dbReference type="PROSITE" id="PS51352"/>
    </source>
</evidence>
<dbReference type="InterPro" id="IPR047262">
    <property type="entry name" value="PRX-like1"/>
</dbReference>
<accession>A0ABW5D8Q9</accession>
<feature type="domain" description="Thioredoxin" evidence="2">
    <location>
        <begin position="21"/>
        <end position="180"/>
    </location>
</feature>
<keyword evidence="1" id="KW-0732">Signal</keyword>
<feature type="chain" id="PRO_5046047692" evidence="1">
    <location>
        <begin position="21"/>
        <end position="198"/>
    </location>
</feature>
<organism evidence="3 4">
    <name type="scientific">Luteolibacter algae</name>
    <dbReference type="NCBI Taxonomy" id="454151"/>
    <lineage>
        <taxon>Bacteria</taxon>
        <taxon>Pseudomonadati</taxon>
        <taxon>Verrucomicrobiota</taxon>
        <taxon>Verrucomicrobiia</taxon>
        <taxon>Verrucomicrobiales</taxon>
        <taxon>Verrucomicrobiaceae</taxon>
        <taxon>Luteolibacter</taxon>
    </lineage>
</organism>
<protein>
    <submittedName>
        <fullName evidence="3">Redoxin domain-containing protein</fullName>
    </submittedName>
</protein>
<proteinExistence type="predicted"/>
<feature type="signal peptide" evidence="1">
    <location>
        <begin position="1"/>
        <end position="20"/>
    </location>
</feature>